<gene>
    <name evidence="2" type="ORF">M422DRAFT_275625</name>
</gene>
<evidence type="ECO:0000313" key="3">
    <source>
        <dbReference type="Proteomes" id="UP000054279"/>
    </source>
</evidence>
<evidence type="ECO:0000313" key="2">
    <source>
        <dbReference type="EMBL" id="KIJ23739.1"/>
    </source>
</evidence>
<dbReference type="HOGENOM" id="CLU_2190356_0_0_1"/>
<dbReference type="OrthoDB" id="2803783at2759"/>
<proteinExistence type="predicted"/>
<dbReference type="EMBL" id="KN837598">
    <property type="protein sequence ID" value="KIJ23739.1"/>
    <property type="molecule type" value="Genomic_DNA"/>
</dbReference>
<evidence type="ECO:0000256" key="1">
    <source>
        <dbReference type="SAM" id="MobiDB-lite"/>
    </source>
</evidence>
<organism evidence="2 3">
    <name type="scientific">Sphaerobolus stellatus (strain SS14)</name>
    <dbReference type="NCBI Taxonomy" id="990650"/>
    <lineage>
        <taxon>Eukaryota</taxon>
        <taxon>Fungi</taxon>
        <taxon>Dikarya</taxon>
        <taxon>Basidiomycota</taxon>
        <taxon>Agaricomycotina</taxon>
        <taxon>Agaricomycetes</taxon>
        <taxon>Phallomycetidae</taxon>
        <taxon>Geastrales</taxon>
        <taxon>Sphaerobolaceae</taxon>
        <taxon>Sphaerobolus</taxon>
    </lineage>
</organism>
<keyword evidence="3" id="KW-1185">Reference proteome</keyword>
<dbReference type="Proteomes" id="UP000054279">
    <property type="component" value="Unassembled WGS sequence"/>
</dbReference>
<feature type="non-terminal residue" evidence="2">
    <location>
        <position position="1"/>
    </location>
</feature>
<name>A0A0C9TP90_SPHS4</name>
<feature type="compositionally biased region" description="Basic and acidic residues" evidence="1">
    <location>
        <begin position="75"/>
        <end position="84"/>
    </location>
</feature>
<feature type="region of interest" description="Disordered" evidence="1">
    <location>
        <begin position="1"/>
        <end position="109"/>
    </location>
</feature>
<protein>
    <submittedName>
        <fullName evidence="2">Uncharacterized protein</fullName>
    </submittedName>
</protein>
<sequence length="109" mass="11867">LQAQDNLRRSSRNAKISETPTLGDTLVASASSKKRKANEMEVTTGANIDGGPVDSTERCLSKKSNRGNVKGSIQVKEKMAEKTTTEATVAPRKRGRPAGGAHRYWYYAE</sequence>
<reference evidence="2 3" key="1">
    <citation type="submission" date="2014-06" db="EMBL/GenBank/DDBJ databases">
        <title>Evolutionary Origins and Diversification of the Mycorrhizal Mutualists.</title>
        <authorList>
            <consortium name="DOE Joint Genome Institute"/>
            <consortium name="Mycorrhizal Genomics Consortium"/>
            <person name="Kohler A."/>
            <person name="Kuo A."/>
            <person name="Nagy L.G."/>
            <person name="Floudas D."/>
            <person name="Copeland A."/>
            <person name="Barry K.W."/>
            <person name="Cichocki N."/>
            <person name="Veneault-Fourrey C."/>
            <person name="LaButti K."/>
            <person name="Lindquist E.A."/>
            <person name="Lipzen A."/>
            <person name="Lundell T."/>
            <person name="Morin E."/>
            <person name="Murat C."/>
            <person name="Riley R."/>
            <person name="Ohm R."/>
            <person name="Sun H."/>
            <person name="Tunlid A."/>
            <person name="Henrissat B."/>
            <person name="Grigoriev I.V."/>
            <person name="Hibbett D.S."/>
            <person name="Martin F."/>
        </authorList>
    </citation>
    <scope>NUCLEOTIDE SEQUENCE [LARGE SCALE GENOMIC DNA]</scope>
    <source>
        <strain evidence="2 3">SS14</strain>
    </source>
</reference>
<accession>A0A0C9TP90</accession>
<dbReference type="AlphaFoldDB" id="A0A0C9TP90"/>
<feature type="compositionally biased region" description="Polar residues" evidence="1">
    <location>
        <begin position="13"/>
        <end position="22"/>
    </location>
</feature>